<sequence>MHKFSAALLAALVLAPCGVRAGASLLVDDAGTTADGHCQLESWLSARPGASGITAMPACAVGGLEYSVGASENLAASPGPTLYAGIKHTLVDMGEHTPGLALALGGDWHHGAGGFDAATANLAASVPLEPRLTLQVDLGWHAPHLAHGWLTGGVGLEYRAAAHWSWLAEAYVEGDGYRAAQGGLRLRLPNAVSMDLLGGGDRHGHWVTLGFNWSPGDDG</sequence>
<gene>
    <name evidence="2" type="ORF">SAMN05192579_104104</name>
</gene>
<reference evidence="3" key="1">
    <citation type="submission" date="2016-10" db="EMBL/GenBank/DDBJ databases">
        <authorList>
            <person name="Varghese N."/>
            <person name="Submissions S."/>
        </authorList>
    </citation>
    <scope>NUCLEOTIDE SEQUENCE [LARGE SCALE GENOMIC DNA]</scope>
    <source>
        <strain evidence="3">MO64</strain>
    </source>
</reference>
<feature type="signal peptide" evidence="1">
    <location>
        <begin position="1"/>
        <end position="21"/>
    </location>
</feature>
<evidence type="ECO:0000256" key="1">
    <source>
        <dbReference type="SAM" id="SignalP"/>
    </source>
</evidence>
<protein>
    <recommendedName>
        <fullName evidence="4">Transporter</fullName>
    </recommendedName>
</protein>
<proteinExistence type="predicted"/>
<accession>A0A1I4ATF7</accession>
<dbReference type="EMBL" id="FOSR01000004">
    <property type="protein sequence ID" value="SFK59151.1"/>
    <property type="molecule type" value="Genomic_DNA"/>
</dbReference>
<dbReference type="Proteomes" id="UP000198725">
    <property type="component" value="Unassembled WGS sequence"/>
</dbReference>
<dbReference type="RefSeq" id="WP_092702511.1">
    <property type="nucleotide sequence ID" value="NZ_FOSR01000004.1"/>
</dbReference>
<organism evidence="2 3">
    <name type="scientific">Rhodanobacter glycinis</name>
    <dbReference type="NCBI Taxonomy" id="582702"/>
    <lineage>
        <taxon>Bacteria</taxon>
        <taxon>Pseudomonadati</taxon>
        <taxon>Pseudomonadota</taxon>
        <taxon>Gammaproteobacteria</taxon>
        <taxon>Lysobacterales</taxon>
        <taxon>Rhodanobacteraceae</taxon>
        <taxon>Rhodanobacter</taxon>
    </lineage>
</organism>
<evidence type="ECO:0000313" key="2">
    <source>
        <dbReference type="EMBL" id="SFK59151.1"/>
    </source>
</evidence>
<name>A0A1I4ATF7_9GAMM</name>
<feature type="chain" id="PRO_5011441699" description="Transporter" evidence="1">
    <location>
        <begin position="22"/>
        <end position="219"/>
    </location>
</feature>
<evidence type="ECO:0008006" key="4">
    <source>
        <dbReference type="Google" id="ProtNLM"/>
    </source>
</evidence>
<keyword evidence="1" id="KW-0732">Signal</keyword>
<keyword evidence="3" id="KW-1185">Reference proteome</keyword>
<evidence type="ECO:0000313" key="3">
    <source>
        <dbReference type="Proteomes" id="UP000198725"/>
    </source>
</evidence>
<dbReference type="AlphaFoldDB" id="A0A1I4ATF7"/>